<dbReference type="AlphaFoldDB" id="A0A078LL74"/>
<evidence type="ECO:0000256" key="3">
    <source>
        <dbReference type="ARBA" id="ARBA00023239"/>
    </source>
</evidence>
<comment type="function">
    <text evidence="5">Displays glyoxalase activity, catalyzing the conversion of glyoxal to glycolate.</text>
</comment>
<dbReference type="EMBL" id="LK931336">
    <property type="protein sequence ID" value="CDZ86067.1"/>
    <property type="molecule type" value="Genomic_DNA"/>
</dbReference>
<evidence type="ECO:0000256" key="2">
    <source>
        <dbReference type="ARBA" id="ARBA00011738"/>
    </source>
</evidence>
<accession>A0A078LL74</accession>
<dbReference type="SUPFAM" id="SSF52317">
    <property type="entry name" value="Class I glutamine amidotransferase-like"/>
    <property type="match status" value="1"/>
</dbReference>
<evidence type="ECO:0000256" key="5">
    <source>
        <dbReference type="PIRNR" id="PIRNR006320"/>
    </source>
</evidence>
<dbReference type="FunFam" id="3.40.50.880:FF:000032">
    <property type="entry name" value="Glyoxalase"/>
    <property type="match status" value="1"/>
</dbReference>
<protein>
    <recommendedName>
        <fullName evidence="5">Glyoxalase</fullName>
    </recommendedName>
</protein>
<dbReference type="InterPro" id="IPR029062">
    <property type="entry name" value="Class_I_gatase-like"/>
</dbReference>
<dbReference type="GeneID" id="45138152"/>
<comment type="subunit">
    <text evidence="2">Homodimer.</text>
</comment>
<organism evidence="6">
    <name type="scientific">Citrobacter koseri</name>
    <name type="common">Citrobacter diversus</name>
    <dbReference type="NCBI Taxonomy" id="545"/>
    <lineage>
        <taxon>Bacteria</taxon>
        <taxon>Pseudomonadati</taxon>
        <taxon>Pseudomonadota</taxon>
        <taxon>Gammaproteobacteria</taxon>
        <taxon>Enterobacterales</taxon>
        <taxon>Enterobacteriaceae</taxon>
        <taxon>Citrobacter</taxon>
    </lineage>
</organism>
<dbReference type="NCBIfam" id="NF008747">
    <property type="entry name" value="PRK11780.1"/>
    <property type="match status" value="1"/>
</dbReference>
<comment type="similarity">
    <text evidence="1 5">Belongs to the peptidase C56 family.</text>
</comment>
<reference evidence="6" key="1">
    <citation type="submission" date="2014-06" db="EMBL/GenBank/DDBJ databases">
        <authorList>
            <person name="Urmite Genomes Urmite Genomes"/>
        </authorList>
    </citation>
    <scope>NUCLEOTIDE SEQUENCE</scope>
</reference>
<name>A0A078LL74_CITKO</name>
<evidence type="ECO:0000313" key="8">
    <source>
        <dbReference type="Proteomes" id="UP000270272"/>
    </source>
</evidence>
<dbReference type="Proteomes" id="UP000270272">
    <property type="component" value="Chromosome"/>
</dbReference>
<comment type="catalytic activity">
    <reaction evidence="4 5">
        <text>glyoxal + H2O = glycolate + H(+)</text>
        <dbReference type="Rhea" id="RHEA:51672"/>
        <dbReference type="ChEBI" id="CHEBI:15377"/>
        <dbReference type="ChEBI" id="CHEBI:15378"/>
        <dbReference type="ChEBI" id="CHEBI:29805"/>
        <dbReference type="ChEBI" id="CHEBI:34779"/>
    </reaction>
</comment>
<dbReference type="GO" id="GO:0016829">
    <property type="term" value="F:lyase activity"/>
    <property type="evidence" value="ECO:0007669"/>
    <property type="project" value="UniProtKB-UniRule"/>
</dbReference>
<evidence type="ECO:0000313" key="7">
    <source>
        <dbReference type="EMBL" id="VEB89802.1"/>
    </source>
</evidence>
<evidence type="ECO:0000256" key="1">
    <source>
        <dbReference type="ARBA" id="ARBA00008542"/>
    </source>
</evidence>
<proteinExistence type="inferred from homology"/>
<dbReference type="CDD" id="cd03133">
    <property type="entry name" value="GATase1_ES1"/>
    <property type="match status" value="1"/>
</dbReference>
<dbReference type="GO" id="GO:0016740">
    <property type="term" value="F:transferase activity"/>
    <property type="evidence" value="ECO:0007669"/>
    <property type="project" value="UniProtKB-KW"/>
</dbReference>
<dbReference type="Gene3D" id="3.40.50.880">
    <property type="match status" value="1"/>
</dbReference>
<dbReference type="RefSeq" id="WP_012135342.1">
    <property type="nucleotide sequence ID" value="NZ_AP023452.1"/>
</dbReference>
<evidence type="ECO:0000313" key="6">
    <source>
        <dbReference type="EMBL" id="CDZ86067.1"/>
    </source>
</evidence>
<keyword evidence="6" id="KW-0808">Transferase</keyword>
<evidence type="ECO:0000256" key="4">
    <source>
        <dbReference type="ARBA" id="ARBA00051386"/>
    </source>
</evidence>
<reference evidence="7 8" key="2">
    <citation type="submission" date="2018-12" db="EMBL/GenBank/DDBJ databases">
        <authorList>
            <consortium name="Pathogen Informatics"/>
        </authorList>
    </citation>
    <scope>NUCLEOTIDE SEQUENCE [LARGE SCALE GENOMIC DNA]</scope>
    <source>
        <strain evidence="7 8">NCTC11075</strain>
    </source>
</reference>
<gene>
    <name evidence="7" type="primary">elbB</name>
    <name evidence="6" type="ORF">BN1086_04303</name>
    <name evidence="7" type="ORF">NCTC11075_02311</name>
</gene>
<dbReference type="PANTHER" id="PTHR10224">
    <property type="entry name" value="ES1 PROTEIN HOMOLOG, MITOCHONDRIAL"/>
    <property type="match status" value="1"/>
</dbReference>
<sequence length="217" mass="22808">MKKIGVVLSGCGVYDGAEIHEAVLTLLAIARSGAQAICFAPDKQQADVINHLTGEAMAETRNVLIEAARITRGEIRPLAQAVSSDLDALIVPGGFGAAKNLSNFASQGSECRVDSDLAALAIAMHQSGKPLGFMCIAPAMLPRIFGFPLRLTIGTDIDTAEVLEDMGAEHVPCPVDDIVVDEDNKIVTTPAYMLAQDIAQAATGIEKLVSRVLVLAE</sequence>
<keyword evidence="3 5" id="KW-0456">Lyase</keyword>
<dbReference type="PANTHER" id="PTHR10224:SF12">
    <property type="entry name" value="GLYOXALASE ELBB"/>
    <property type="match status" value="1"/>
</dbReference>
<dbReference type="PATRIC" id="fig|545.11.peg.2717"/>
<dbReference type="InterPro" id="IPR026041">
    <property type="entry name" value="ElbB"/>
</dbReference>
<dbReference type="PIRSF" id="PIRSF006320">
    <property type="entry name" value="Elb2"/>
    <property type="match status" value="1"/>
</dbReference>
<dbReference type="OMA" id="AQVQCFA"/>
<dbReference type="EMBL" id="LR134204">
    <property type="protein sequence ID" value="VEB89802.1"/>
    <property type="molecule type" value="Genomic_DNA"/>
</dbReference>